<dbReference type="Proteomes" id="UP000243205">
    <property type="component" value="Unassembled WGS sequence"/>
</dbReference>
<dbReference type="RefSeq" id="WP_092080240.1">
    <property type="nucleotide sequence ID" value="NZ_FNAQ01000019.1"/>
</dbReference>
<evidence type="ECO:0000313" key="2">
    <source>
        <dbReference type="Proteomes" id="UP000243205"/>
    </source>
</evidence>
<protein>
    <recommendedName>
        <fullName evidence="3">Ribbon-helix-helix protein, copG family</fullName>
    </recommendedName>
</protein>
<accession>A0A1G7ECU0</accession>
<organism evidence="1 2">
    <name type="scientific">Desulfuromonas thiophila</name>
    <dbReference type="NCBI Taxonomy" id="57664"/>
    <lineage>
        <taxon>Bacteria</taxon>
        <taxon>Pseudomonadati</taxon>
        <taxon>Thermodesulfobacteriota</taxon>
        <taxon>Desulfuromonadia</taxon>
        <taxon>Desulfuromonadales</taxon>
        <taxon>Desulfuromonadaceae</taxon>
        <taxon>Desulfuromonas</taxon>
    </lineage>
</organism>
<keyword evidence="2" id="KW-1185">Reference proteome</keyword>
<sequence length="88" mass="9754">MAHAKKKQIALYVTDEQHEKISKYADKIGISKQKLLENILSNGLDDLAILEKSGILAIGVGIRDLAYKIRHKEIDPASIADKGEQLTK</sequence>
<evidence type="ECO:0008006" key="3">
    <source>
        <dbReference type="Google" id="ProtNLM"/>
    </source>
</evidence>
<dbReference type="EMBL" id="FNAQ01000019">
    <property type="protein sequence ID" value="SDE61468.1"/>
    <property type="molecule type" value="Genomic_DNA"/>
</dbReference>
<proteinExistence type="predicted"/>
<name>A0A1G7ECU0_9BACT</name>
<dbReference type="AlphaFoldDB" id="A0A1G7ECU0"/>
<evidence type="ECO:0000313" key="1">
    <source>
        <dbReference type="EMBL" id="SDE61468.1"/>
    </source>
</evidence>
<gene>
    <name evidence="1" type="ORF">SAMN05661003_11934</name>
</gene>
<reference evidence="2" key="1">
    <citation type="submission" date="2016-10" db="EMBL/GenBank/DDBJ databases">
        <authorList>
            <person name="Varghese N."/>
            <person name="Submissions S."/>
        </authorList>
    </citation>
    <scope>NUCLEOTIDE SEQUENCE [LARGE SCALE GENOMIC DNA]</scope>
    <source>
        <strain evidence="2">DSM 8987</strain>
    </source>
</reference>